<sequence length="226" mass="23694">MDLVGSGSLPGHHVAAARSVALAAVSGALRDGELETDVLDWADTGDGALITLPTTRVADVVDAAVAVDSVLVEHNTWHKPDVRLRMAVEIGPVGEGAGLHRGRVDTNRLLDAQAVKDLFARCVEQTSGATASALVISDKVINAVFSGDHTTRVRRSEFTPLRVVHKEFADKAWVRVPGVDASTLARLVEPPQEAASAPPVANTVYGAMHGVQAHTINGGVNLGGRR</sequence>
<evidence type="ECO:0000313" key="1">
    <source>
        <dbReference type="EMBL" id="OLR95433.1"/>
    </source>
</evidence>
<dbReference type="EMBL" id="MKQR01000002">
    <property type="protein sequence ID" value="OLR95433.1"/>
    <property type="molecule type" value="Genomic_DNA"/>
</dbReference>
<dbReference type="STRING" id="1193682.BJP25_06720"/>
<reference evidence="1 2" key="1">
    <citation type="submission" date="2016-10" db="EMBL/GenBank/DDBJ databases">
        <title>The Draft Genome Sequence of Actinokineospora bangkokensis 44EHWT reveals the biosynthetic pathway of antifungal compounds Thailandins with unusual extender unit butylmalonyl-CoA.</title>
        <authorList>
            <person name="Greule A."/>
            <person name="Intra B."/>
            <person name="Flemming S."/>
            <person name="Rommel M.G."/>
            <person name="Panbangred W."/>
            <person name="Bechthold A."/>
        </authorList>
    </citation>
    <scope>NUCLEOTIDE SEQUENCE [LARGE SCALE GENOMIC DNA]</scope>
    <source>
        <strain evidence="1 2">44EHW</strain>
    </source>
</reference>
<comment type="caution">
    <text evidence="1">The sequence shown here is derived from an EMBL/GenBank/DDBJ whole genome shotgun (WGS) entry which is preliminary data.</text>
</comment>
<protein>
    <submittedName>
        <fullName evidence="1">Uncharacterized protein</fullName>
    </submittedName>
</protein>
<dbReference type="AlphaFoldDB" id="A0A1Q9LTU7"/>
<evidence type="ECO:0000313" key="2">
    <source>
        <dbReference type="Proteomes" id="UP000186040"/>
    </source>
</evidence>
<proteinExistence type="predicted"/>
<accession>A0A1Q9LTU7</accession>
<dbReference type="Proteomes" id="UP000186040">
    <property type="component" value="Unassembled WGS sequence"/>
</dbReference>
<dbReference type="RefSeq" id="WP_075972874.1">
    <property type="nucleotide sequence ID" value="NZ_MKQR01000002.1"/>
</dbReference>
<dbReference type="OrthoDB" id="3628614at2"/>
<keyword evidence="2" id="KW-1185">Reference proteome</keyword>
<gene>
    <name evidence="1" type="ORF">BJP25_06720</name>
</gene>
<name>A0A1Q9LTU7_9PSEU</name>
<organism evidence="1 2">
    <name type="scientific">Actinokineospora bangkokensis</name>
    <dbReference type="NCBI Taxonomy" id="1193682"/>
    <lineage>
        <taxon>Bacteria</taxon>
        <taxon>Bacillati</taxon>
        <taxon>Actinomycetota</taxon>
        <taxon>Actinomycetes</taxon>
        <taxon>Pseudonocardiales</taxon>
        <taxon>Pseudonocardiaceae</taxon>
        <taxon>Actinokineospora</taxon>
    </lineage>
</organism>